<dbReference type="PIRSF" id="PIRSF016184">
    <property type="entry name" value="PhzC_PhzF"/>
    <property type="match status" value="1"/>
</dbReference>
<dbReference type="SUPFAM" id="SSF54506">
    <property type="entry name" value="Diaminopimelate epimerase-like"/>
    <property type="match status" value="1"/>
</dbReference>
<evidence type="ECO:0000256" key="1">
    <source>
        <dbReference type="ARBA" id="ARBA00008270"/>
    </source>
</evidence>
<protein>
    <submittedName>
        <fullName evidence="3">Phenazine biosynthesis protein PhzF</fullName>
    </submittedName>
</protein>
<gene>
    <name evidence="3" type="ORF">CH339_17820</name>
</gene>
<comment type="caution">
    <text evidence="3">The sequence shown here is derived from an EMBL/GenBank/DDBJ whole genome shotgun (WGS) entry which is preliminary data.</text>
</comment>
<evidence type="ECO:0000313" key="4">
    <source>
        <dbReference type="Proteomes" id="UP000249299"/>
    </source>
</evidence>
<accession>A0A327JPY1</accession>
<evidence type="ECO:0000313" key="3">
    <source>
        <dbReference type="EMBL" id="RAI25478.1"/>
    </source>
</evidence>
<dbReference type="GO" id="GO:0005737">
    <property type="term" value="C:cytoplasm"/>
    <property type="evidence" value="ECO:0007669"/>
    <property type="project" value="TreeGrafter"/>
</dbReference>
<dbReference type="EMBL" id="NPEV01000046">
    <property type="protein sequence ID" value="RAI25478.1"/>
    <property type="molecule type" value="Genomic_DNA"/>
</dbReference>
<dbReference type="Pfam" id="PF02567">
    <property type="entry name" value="PhzC-PhzF"/>
    <property type="match status" value="1"/>
</dbReference>
<name>A0A327JPY1_9HYPH</name>
<keyword evidence="4" id="KW-1185">Reference proteome</keyword>
<dbReference type="InterPro" id="IPR003719">
    <property type="entry name" value="Phenazine_PhzF-like"/>
</dbReference>
<dbReference type="RefSeq" id="WP_111435749.1">
    <property type="nucleotide sequence ID" value="NZ_JACIGG010000031.1"/>
</dbReference>
<dbReference type="Proteomes" id="UP000249299">
    <property type="component" value="Unassembled WGS sequence"/>
</dbReference>
<proteinExistence type="inferred from homology"/>
<sequence length="303" mass="32497">MPRAYAVLDVFTDTPLAGNPLAVVQGAEGLEDDRMQAIAREFNLSETVFVLPPENPASSARVRIFTPAQELPFAGHPTVGTAVLLATDRFGGDNGDVDAVVVLEETVGPVRCGVRLRSEKPGYAEFDVPKLAKPCGEAREKELIAAALSLEPREIGFENHKPSMFDAGVPYTFVPVSGLDAIARAHAVNRAWPSGFGTEQHSNAFLYCRETLHHDYSFHARMFGPIFGIREDPATGSAVAAFAGVVKAFDGLTEGTHLIRVEQGYEMGRPSLIDLEVDISKGALKAARIGGKAVIVSRGELNV</sequence>
<dbReference type="AlphaFoldDB" id="A0A327JPY1"/>
<dbReference type="NCBIfam" id="TIGR00654">
    <property type="entry name" value="PhzF_family"/>
    <property type="match status" value="1"/>
</dbReference>
<evidence type="ECO:0000256" key="2">
    <source>
        <dbReference type="PIRSR" id="PIRSR016184-1"/>
    </source>
</evidence>
<dbReference type="PANTHER" id="PTHR13774">
    <property type="entry name" value="PHENAZINE BIOSYNTHESIS PROTEIN"/>
    <property type="match status" value="1"/>
</dbReference>
<reference evidence="3 4" key="1">
    <citation type="submission" date="2017-07" db="EMBL/GenBank/DDBJ databases">
        <title>Draft Genome Sequences of Select Purple Nonsulfur Bacteria.</title>
        <authorList>
            <person name="Lasarre B."/>
            <person name="Mckinlay J.B."/>
        </authorList>
    </citation>
    <scope>NUCLEOTIDE SEQUENCE [LARGE SCALE GENOMIC DNA]</scope>
    <source>
        <strain evidence="3 4">DSM 11290</strain>
    </source>
</reference>
<dbReference type="Gene3D" id="3.10.310.10">
    <property type="entry name" value="Diaminopimelate Epimerase, Chain A, domain 1"/>
    <property type="match status" value="2"/>
</dbReference>
<dbReference type="OrthoDB" id="9788221at2"/>
<organism evidence="3 4">
    <name type="scientific">Rhodobium orientis</name>
    <dbReference type="NCBI Taxonomy" id="34017"/>
    <lineage>
        <taxon>Bacteria</taxon>
        <taxon>Pseudomonadati</taxon>
        <taxon>Pseudomonadota</taxon>
        <taxon>Alphaproteobacteria</taxon>
        <taxon>Hyphomicrobiales</taxon>
        <taxon>Rhodobiaceae</taxon>
        <taxon>Rhodobium</taxon>
    </lineage>
</organism>
<feature type="active site" evidence="2">
    <location>
        <position position="46"/>
    </location>
</feature>
<comment type="similarity">
    <text evidence="1">Belongs to the PhzF family.</text>
</comment>
<dbReference type="PANTHER" id="PTHR13774:SF32">
    <property type="entry name" value="ANTISENSE-ENHANCING SEQUENCE 1"/>
    <property type="match status" value="1"/>
</dbReference>
<dbReference type="GO" id="GO:0016853">
    <property type="term" value="F:isomerase activity"/>
    <property type="evidence" value="ECO:0007669"/>
    <property type="project" value="TreeGrafter"/>
</dbReference>